<feature type="region of interest" description="Disordered" evidence="1">
    <location>
        <begin position="1"/>
        <end position="30"/>
    </location>
</feature>
<dbReference type="Pfam" id="PF02517">
    <property type="entry name" value="Rce1-like"/>
    <property type="match status" value="1"/>
</dbReference>
<feature type="transmembrane region" description="Helical" evidence="2">
    <location>
        <begin position="217"/>
        <end position="234"/>
    </location>
</feature>
<feature type="compositionally biased region" description="Basic and acidic residues" evidence="1">
    <location>
        <begin position="15"/>
        <end position="30"/>
    </location>
</feature>
<dbReference type="GO" id="GO:0080120">
    <property type="term" value="P:CAAX-box protein maturation"/>
    <property type="evidence" value="ECO:0007669"/>
    <property type="project" value="UniProtKB-ARBA"/>
</dbReference>
<dbReference type="OrthoDB" id="8607342at2"/>
<evidence type="ECO:0000259" key="3">
    <source>
        <dbReference type="Pfam" id="PF02517"/>
    </source>
</evidence>
<dbReference type="PANTHER" id="PTHR36435">
    <property type="entry name" value="SLR1288 PROTEIN"/>
    <property type="match status" value="1"/>
</dbReference>
<keyword evidence="2" id="KW-0472">Membrane</keyword>
<evidence type="ECO:0000313" key="7">
    <source>
        <dbReference type="Proteomes" id="UP000297598"/>
    </source>
</evidence>
<dbReference type="InterPro" id="IPR052710">
    <property type="entry name" value="CAAX_protease"/>
</dbReference>
<gene>
    <name evidence="5" type="ORF">BJR09_09480</name>
    <name evidence="4" type="ORF">NCTC13830_00262</name>
</gene>
<reference evidence="4 6" key="1">
    <citation type="submission" date="2018-06" db="EMBL/GenBank/DDBJ databases">
        <authorList>
            <consortium name="Pathogen Informatics"/>
            <person name="Doyle S."/>
        </authorList>
    </citation>
    <scope>NUCLEOTIDE SEQUENCE [LARGE SCALE GENOMIC DNA]</scope>
    <source>
        <strain evidence="4 6">NCTC13830</strain>
    </source>
</reference>
<dbReference type="GO" id="GO:0008237">
    <property type="term" value="F:metallopeptidase activity"/>
    <property type="evidence" value="ECO:0007669"/>
    <property type="project" value="UniProtKB-KW"/>
</dbReference>
<evidence type="ECO:0000313" key="5">
    <source>
        <dbReference type="EMBL" id="TGE16345.1"/>
    </source>
</evidence>
<evidence type="ECO:0000313" key="4">
    <source>
        <dbReference type="EMBL" id="SUM42740.1"/>
    </source>
</evidence>
<proteinExistence type="predicted"/>
<keyword evidence="2" id="KW-0812">Transmembrane</keyword>
<evidence type="ECO:0000256" key="1">
    <source>
        <dbReference type="SAM" id="MobiDB-lite"/>
    </source>
</evidence>
<protein>
    <submittedName>
        <fullName evidence="4">CAAX amino terminal protease family protein</fullName>
    </submittedName>
    <submittedName>
        <fullName evidence="5">CPBP family intramembrane metalloprotease</fullName>
    </submittedName>
</protein>
<dbReference type="InterPro" id="IPR003675">
    <property type="entry name" value="Rce1/LyrA-like_dom"/>
</dbReference>
<feature type="transmembrane region" description="Helical" evidence="2">
    <location>
        <begin position="195"/>
        <end position="211"/>
    </location>
</feature>
<organism evidence="4 6">
    <name type="scientific">Staphylococcus petrasii</name>
    <dbReference type="NCBI Taxonomy" id="1276936"/>
    <lineage>
        <taxon>Bacteria</taxon>
        <taxon>Bacillati</taxon>
        <taxon>Bacillota</taxon>
        <taxon>Bacilli</taxon>
        <taxon>Bacillales</taxon>
        <taxon>Staphylococcaceae</taxon>
        <taxon>Staphylococcus</taxon>
    </lineage>
</organism>
<feature type="transmembrane region" description="Helical" evidence="2">
    <location>
        <begin position="109"/>
        <end position="134"/>
    </location>
</feature>
<keyword evidence="5" id="KW-0482">Metalloprotease</keyword>
<reference evidence="5 7" key="2">
    <citation type="submission" date="2019-04" db="EMBL/GenBank/DDBJ databases">
        <title>Genomic characterization of Staphylococcus petrasii strains.</title>
        <authorList>
            <person name="Vrbovska V."/>
            <person name="Kovarovic V."/>
            <person name="Maslanova I."/>
            <person name="Indrakova A."/>
            <person name="Petras P."/>
            <person name="Sedo O."/>
            <person name="Svec P."/>
            <person name="Fisarova L."/>
            <person name="Sedlacek I."/>
            <person name="Doskar J."/>
            <person name="Pantucek R."/>
        </authorList>
    </citation>
    <scope>NUCLEOTIDE SEQUENCE [LARGE SCALE GENOMIC DNA]</scope>
    <source>
        <strain evidence="5 7">P5404</strain>
    </source>
</reference>
<keyword evidence="7" id="KW-1185">Reference proteome</keyword>
<evidence type="ECO:0000256" key="2">
    <source>
        <dbReference type="SAM" id="Phobius"/>
    </source>
</evidence>
<dbReference type="RefSeq" id="WP_103296978.1">
    <property type="nucleotide sequence ID" value="NZ_PPQT01000003.1"/>
</dbReference>
<keyword evidence="5" id="KW-0378">Hydrolase</keyword>
<dbReference type="Proteomes" id="UP000254047">
    <property type="component" value="Unassembled WGS sequence"/>
</dbReference>
<evidence type="ECO:0000313" key="6">
    <source>
        <dbReference type="Proteomes" id="UP000254047"/>
    </source>
</evidence>
<accession>A0A380FX82</accession>
<dbReference type="PANTHER" id="PTHR36435:SF1">
    <property type="entry name" value="CAAX AMINO TERMINAL PROTEASE FAMILY PROTEIN"/>
    <property type="match status" value="1"/>
</dbReference>
<keyword evidence="4" id="KW-0645">Protease</keyword>
<feature type="compositionally biased region" description="Polar residues" evidence="1">
    <location>
        <begin position="1"/>
        <end position="14"/>
    </location>
</feature>
<feature type="transmembrane region" description="Helical" evidence="2">
    <location>
        <begin position="161"/>
        <end position="183"/>
    </location>
</feature>
<feature type="transmembrane region" description="Helical" evidence="2">
    <location>
        <begin position="39"/>
        <end position="62"/>
    </location>
</feature>
<dbReference type="EMBL" id="SRLS01000015">
    <property type="protein sequence ID" value="TGE16345.1"/>
    <property type="molecule type" value="Genomic_DNA"/>
</dbReference>
<dbReference type="EMBL" id="UHDO01000001">
    <property type="protein sequence ID" value="SUM42740.1"/>
    <property type="molecule type" value="Genomic_DNA"/>
</dbReference>
<sequence>MTEYENGNTYTPNPEHSHQDKTPQPHEERYPKGNKFVNILIFIGWFILAEIPIVTMSFIVGFSVHMDLLTGTLATLLFLLLTGIIVWLVRRYYKRHTYEQPKKFKGKDIAINIGWAVLLRLMVIGMSQLMLVIIGSNTTKNDQMLLGNMNSKPSPDQLGQVFPVIVFALTITFIAPYLEELIYRGIFKETLFKRSRFWLPFIISSIVFASQHSPTNWVAVLMYTFMGMIFYLAYHRRGNVRDSMMVHMLHNGVTGILILIGYFTVLFS</sequence>
<keyword evidence="2" id="KW-1133">Transmembrane helix</keyword>
<dbReference type="Proteomes" id="UP000297598">
    <property type="component" value="Unassembled WGS sequence"/>
</dbReference>
<feature type="transmembrane region" description="Helical" evidence="2">
    <location>
        <begin position="68"/>
        <end position="89"/>
    </location>
</feature>
<feature type="transmembrane region" description="Helical" evidence="2">
    <location>
        <begin position="246"/>
        <end position="267"/>
    </location>
</feature>
<dbReference type="AlphaFoldDB" id="A0A380FX82"/>
<dbReference type="GO" id="GO:0004175">
    <property type="term" value="F:endopeptidase activity"/>
    <property type="evidence" value="ECO:0007669"/>
    <property type="project" value="UniProtKB-ARBA"/>
</dbReference>
<dbReference type="GO" id="GO:0006508">
    <property type="term" value="P:proteolysis"/>
    <property type="evidence" value="ECO:0007669"/>
    <property type="project" value="UniProtKB-KW"/>
</dbReference>
<feature type="domain" description="CAAX prenyl protease 2/Lysostaphin resistance protein A-like" evidence="3">
    <location>
        <begin position="164"/>
        <end position="252"/>
    </location>
</feature>
<name>A0A380FX82_9STAP</name>